<organism evidence="2 3">
    <name type="scientific">Kitasatospora viridis</name>
    <dbReference type="NCBI Taxonomy" id="281105"/>
    <lineage>
        <taxon>Bacteria</taxon>
        <taxon>Bacillati</taxon>
        <taxon>Actinomycetota</taxon>
        <taxon>Actinomycetes</taxon>
        <taxon>Kitasatosporales</taxon>
        <taxon>Streptomycetaceae</taxon>
        <taxon>Kitasatospora</taxon>
    </lineage>
</organism>
<dbReference type="InterPro" id="IPR043148">
    <property type="entry name" value="TagF_C"/>
</dbReference>
<dbReference type="RefSeq" id="WP_145906862.1">
    <property type="nucleotide sequence ID" value="NZ_BAAAMZ010000003.1"/>
</dbReference>
<name>A0A561UN86_9ACTN</name>
<protein>
    <recommendedName>
        <fullName evidence="4">CDP-glycerol:poly(Glycerophosphate) glycerophosphotransferase</fullName>
    </recommendedName>
</protein>
<dbReference type="SUPFAM" id="SSF53756">
    <property type="entry name" value="UDP-Glycosyltransferase/glycogen phosphorylase"/>
    <property type="match status" value="1"/>
</dbReference>
<keyword evidence="3" id="KW-1185">Reference proteome</keyword>
<gene>
    <name evidence="2" type="ORF">FHX73_114700</name>
</gene>
<comment type="caution">
    <text evidence="2">The sequence shown here is derived from an EMBL/GenBank/DDBJ whole genome shotgun (WGS) entry which is preliminary data.</text>
</comment>
<dbReference type="Proteomes" id="UP000317940">
    <property type="component" value="Unassembled WGS sequence"/>
</dbReference>
<evidence type="ECO:0000313" key="2">
    <source>
        <dbReference type="EMBL" id="TWG00820.1"/>
    </source>
</evidence>
<dbReference type="OrthoDB" id="3661391at2"/>
<evidence type="ECO:0000313" key="3">
    <source>
        <dbReference type="Proteomes" id="UP000317940"/>
    </source>
</evidence>
<accession>A0A561UN86</accession>
<feature type="region of interest" description="Disordered" evidence="1">
    <location>
        <begin position="385"/>
        <end position="404"/>
    </location>
</feature>
<dbReference type="EMBL" id="VIWT01000001">
    <property type="protein sequence ID" value="TWG00820.1"/>
    <property type="molecule type" value="Genomic_DNA"/>
</dbReference>
<evidence type="ECO:0000256" key="1">
    <source>
        <dbReference type="SAM" id="MobiDB-lite"/>
    </source>
</evidence>
<proteinExistence type="predicted"/>
<dbReference type="AlphaFoldDB" id="A0A561UN86"/>
<dbReference type="Gene3D" id="3.40.50.12580">
    <property type="match status" value="1"/>
</dbReference>
<evidence type="ECO:0008006" key="4">
    <source>
        <dbReference type="Google" id="ProtNLM"/>
    </source>
</evidence>
<sequence length="404" mass="44340">MSSDQQQRSGPVRRDPGQWGTLPDCKRVLVVIHSTVYGRRLQDLLPVFRADLRVSVQFTVAPHAFNSGVEAVLADLGGTALPWEEACRTRFDLILTAGSQGMEQLTGPVVRLPHGAGHIKLSRPQDTADRTVGGFGRRYLTWQGKVVPVAFAVAHDEDLAAVARWCPEALPITEVVGDASYDRIALGLGQRGAHRAALGLREDERLVLVSSTWGLGSAFNRLDSLLPRLLTELPGYRVALLVHPNVWAGHGAWQVRSWLADALGDRIVLVPPQHDWRPVLIAADFVIGDHGSVTLYGTMTDAPILISRYPFRSVNQDSPGAQLARTAPALSPSRPLAEQLDYAAERYRAADYRKIAARISSRPGSFNQGIRELLYRVLELGEPAHRPQTEPLALPEPLVHRGPR</sequence>
<reference evidence="2 3" key="1">
    <citation type="submission" date="2019-06" db="EMBL/GenBank/DDBJ databases">
        <title>Sequencing the genomes of 1000 actinobacteria strains.</title>
        <authorList>
            <person name="Klenk H.-P."/>
        </authorList>
    </citation>
    <scope>NUCLEOTIDE SEQUENCE [LARGE SCALE GENOMIC DNA]</scope>
    <source>
        <strain evidence="2 3">DSM 44826</strain>
    </source>
</reference>